<name>A0ABW7FQG5_9BURK</name>
<dbReference type="EMBL" id="JBIGHW010000053">
    <property type="protein sequence ID" value="MFG6443591.1"/>
    <property type="molecule type" value="Genomic_DNA"/>
</dbReference>
<proteinExistence type="predicted"/>
<gene>
    <name evidence="2" type="ORF">ACG0Z3_23175</name>
</gene>
<reference evidence="2 3" key="1">
    <citation type="submission" date="2024-08" db="EMBL/GenBank/DDBJ databases">
        <authorList>
            <person name="Lu H."/>
        </authorList>
    </citation>
    <scope>NUCLEOTIDE SEQUENCE [LARGE SCALE GENOMIC DNA]</scope>
    <source>
        <strain evidence="2 3">LKC17W</strain>
    </source>
</reference>
<organism evidence="2 3">
    <name type="scientific">Pelomonas margarita</name>
    <dbReference type="NCBI Taxonomy" id="3299031"/>
    <lineage>
        <taxon>Bacteria</taxon>
        <taxon>Pseudomonadati</taxon>
        <taxon>Pseudomonadota</taxon>
        <taxon>Betaproteobacteria</taxon>
        <taxon>Burkholderiales</taxon>
        <taxon>Sphaerotilaceae</taxon>
        <taxon>Roseateles</taxon>
    </lineage>
</organism>
<dbReference type="RefSeq" id="WP_394402416.1">
    <property type="nucleotide sequence ID" value="NZ_JBIGHW010000053.1"/>
</dbReference>
<feature type="region of interest" description="Disordered" evidence="1">
    <location>
        <begin position="1"/>
        <end position="26"/>
    </location>
</feature>
<feature type="region of interest" description="Disordered" evidence="1">
    <location>
        <begin position="44"/>
        <end position="64"/>
    </location>
</feature>
<keyword evidence="3" id="KW-1185">Reference proteome</keyword>
<dbReference type="Proteomes" id="UP001606301">
    <property type="component" value="Unassembled WGS sequence"/>
</dbReference>
<feature type="compositionally biased region" description="Basic and acidic residues" evidence="1">
    <location>
        <begin position="45"/>
        <end position="54"/>
    </location>
</feature>
<feature type="compositionally biased region" description="Pro residues" evidence="1">
    <location>
        <begin position="14"/>
        <end position="23"/>
    </location>
</feature>
<sequence length="64" mass="6665">AAPATDSPESICSGPPPDAPPGPGLVQQTDQIAASAIYPYSLEVLSDKRDKDETSNDNQAKPKN</sequence>
<feature type="non-terminal residue" evidence="2">
    <location>
        <position position="1"/>
    </location>
</feature>
<evidence type="ECO:0000313" key="2">
    <source>
        <dbReference type="EMBL" id="MFG6443591.1"/>
    </source>
</evidence>
<evidence type="ECO:0000256" key="1">
    <source>
        <dbReference type="SAM" id="MobiDB-lite"/>
    </source>
</evidence>
<evidence type="ECO:0000313" key="3">
    <source>
        <dbReference type="Proteomes" id="UP001606301"/>
    </source>
</evidence>
<comment type="caution">
    <text evidence="2">The sequence shown here is derived from an EMBL/GenBank/DDBJ whole genome shotgun (WGS) entry which is preliminary data.</text>
</comment>
<accession>A0ABW7FQG5</accession>
<protein>
    <submittedName>
        <fullName evidence="2">Uncharacterized protein</fullName>
    </submittedName>
</protein>